<dbReference type="Proteomes" id="UP000441208">
    <property type="component" value="Unassembled WGS sequence"/>
</dbReference>
<evidence type="ECO:0000313" key="2">
    <source>
        <dbReference type="EMBL" id="KAE9127661.1"/>
    </source>
</evidence>
<name>A0A6A3T4H9_9STRA</name>
<accession>A0A6A3T4H9</accession>
<protein>
    <submittedName>
        <fullName evidence="1">Uncharacterized protein</fullName>
    </submittedName>
</protein>
<gene>
    <name evidence="1" type="ORF">PF007_g5668</name>
    <name evidence="2" type="ORF">PF010_g4788</name>
</gene>
<dbReference type="AlphaFoldDB" id="A0A6A3T4H9"/>
<dbReference type="EMBL" id="QXFX01000171">
    <property type="protein sequence ID" value="KAE9127661.1"/>
    <property type="molecule type" value="Genomic_DNA"/>
</dbReference>
<reference evidence="1 3" key="1">
    <citation type="submission" date="2018-08" db="EMBL/GenBank/DDBJ databases">
        <title>Genomic investigation of the strawberry pathogen Phytophthora fragariae indicates pathogenicity is determined by transcriptional variation in three key races.</title>
        <authorList>
            <person name="Adams T.M."/>
            <person name="Armitage A.D."/>
            <person name="Sobczyk M.K."/>
            <person name="Bates H.J."/>
            <person name="Dunwell J.M."/>
            <person name="Nellist C.F."/>
            <person name="Harrison R.J."/>
        </authorList>
    </citation>
    <scope>NUCLEOTIDE SEQUENCE [LARGE SCALE GENOMIC DNA]</scope>
    <source>
        <strain evidence="1 3">NOV-71</strain>
        <strain evidence="2 4">ONT-3</strain>
    </source>
</reference>
<evidence type="ECO:0000313" key="4">
    <source>
        <dbReference type="Proteomes" id="UP000488956"/>
    </source>
</evidence>
<dbReference type="EMBL" id="QXFZ01000202">
    <property type="protein sequence ID" value="KAE9127231.1"/>
    <property type="molecule type" value="Genomic_DNA"/>
</dbReference>
<sequence>AARPRGQIAEGRMLILERDAKRCISCMDLRLVNKVALHCQHAVAAAERMEDMQYGT</sequence>
<feature type="non-terminal residue" evidence="1">
    <location>
        <position position="1"/>
    </location>
</feature>
<dbReference type="Proteomes" id="UP000488956">
    <property type="component" value="Unassembled WGS sequence"/>
</dbReference>
<evidence type="ECO:0000313" key="3">
    <source>
        <dbReference type="Proteomes" id="UP000441208"/>
    </source>
</evidence>
<comment type="caution">
    <text evidence="1">The sequence shown here is derived from an EMBL/GenBank/DDBJ whole genome shotgun (WGS) entry which is preliminary data.</text>
</comment>
<organism evidence="1 3">
    <name type="scientific">Phytophthora fragariae</name>
    <dbReference type="NCBI Taxonomy" id="53985"/>
    <lineage>
        <taxon>Eukaryota</taxon>
        <taxon>Sar</taxon>
        <taxon>Stramenopiles</taxon>
        <taxon>Oomycota</taxon>
        <taxon>Peronosporomycetes</taxon>
        <taxon>Peronosporales</taxon>
        <taxon>Peronosporaceae</taxon>
        <taxon>Phytophthora</taxon>
    </lineage>
</organism>
<evidence type="ECO:0000313" key="1">
    <source>
        <dbReference type="EMBL" id="KAE9127231.1"/>
    </source>
</evidence>
<proteinExistence type="predicted"/>